<dbReference type="SUPFAM" id="SSF52540">
    <property type="entry name" value="P-loop containing nucleoside triphosphate hydrolases"/>
    <property type="match status" value="1"/>
</dbReference>
<dbReference type="GO" id="GO:0004798">
    <property type="term" value="F:dTMP kinase activity"/>
    <property type="evidence" value="ECO:0007669"/>
    <property type="project" value="UniProtKB-UniRule"/>
</dbReference>
<dbReference type="Pfam" id="PF02223">
    <property type="entry name" value="Thymidylate_kin"/>
    <property type="match status" value="1"/>
</dbReference>
<dbReference type="Proteomes" id="UP000051084">
    <property type="component" value="Unassembled WGS sequence"/>
</dbReference>
<evidence type="ECO:0000256" key="10">
    <source>
        <dbReference type="ARBA" id="ARBA00057735"/>
    </source>
</evidence>
<protein>
    <recommendedName>
        <fullName evidence="3 11">Thymidylate kinase</fullName>
        <ecNumber evidence="2 11">2.7.4.9</ecNumber>
    </recommendedName>
    <alternativeName>
        <fullName evidence="11">dTMP kinase</fullName>
    </alternativeName>
</protein>
<reference evidence="13 14" key="1">
    <citation type="journal article" date="2015" name="Genome Announc.">
        <title>Expanding the biotechnology potential of lactobacilli through comparative genomics of 213 strains and associated genera.</title>
        <authorList>
            <person name="Sun Z."/>
            <person name="Harris H.M."/>
            <person name="McCann A."/>
            <person name="Guo C."/>
            <person name="Argimon S."/>
            <person name="Zhang W."/>
            <person name="Yang X."/>
            <person name="Jeffery I.B."/>
            <person name="Cooney J.C."/>
            <person name="Kagawa T.F."/>
            <person name="Liu W."/>
            <person name="Song Y."/>
            <person name="Salvetti E."/>
            <person name="Wrobel A."/>
            <person name="Rasinkangas P."/>
            <person name="Parkhill J."/>
            <person name="Rea M.C."/>
            <person name="O'Sullivan O."/>
            <person name="Ritari J."/>
            <person name="Douillard F.P."/>
            <person name="Paul Ross R."/>
            <person name="Yang R."/>
            <person name="Briner A.E."/>
            <person name="Felis G.E."/>
            <person name="de Vos W.M."/>
            <person name="Barrangou R."/>
            <person name="Klaenhammer T.R."/>
            <person name="Caufield P.W."/>
            <person name="Cui Y."/>
            <person name="Zhang H."/>
            <person name="O'Toole P.W."/>
        </authorList>
    </citation>
    <scope>NUCLEOTIDE SEQUENCE [LARGE SCALE GENOMIC DNA]</scope>
    <source>
        <strain evidence="13 14">DSM 18793</strain>
    </source>
</reference>
<evidence type="ECO:0000259" key="12">
    <source>
        <dbReference type="Pfam" id="PF02223"/>
    </source>
</evidence>
<dbReference type="InterPro" id="IPR027417">
    <property type="entry name" value="P-loop_NTPase"/>
</dbReference>
<dbReference type="STRING" id="417373.GCA_001570685_00244"/>
<dbReference type="Gene3D" id="3.40.50.300">
    <property type="entry name" value="P-loop containing nucleotide triphosphate hydrolases"/>
    <property type="match status" value="1"/>
</dbReference>
<dbReference type="NCBIfam" id="TIGR00041">
    <property type="entry name" value="DTMP_kinase"/>
    <property type="match status" value="1"/>
</dbReference>
<dbReference type="OrthoDB" id="9774907at2"/>
<proteinExistence type="inferred from homology"/>
<feature type="domain" description="Thymidylate kinase-like" evidence="12">
    <location>
        <begin position="7"/>
        <end position="199"/>
    </location>
</feature>
<comment type="caution">
    <text evidence="13">The sequence shown here is derived from an EMBL/GenBank/DDBJ whole genome shotgun (WGS) entry which is preliminary data.</text>
</comment>
<dbReference type="PROSITE" id="PS01331">
    <property type="entry name" value="THYMIDYLATE_KINASE"/>
    <property type="match status" value="1"/>
</dbReference>
<keyword evidence="6 11" id="KW-0547">Nucleotide-binding</keyword>
<dbReference type="GO" id="GO:0006235">
    <property type="term" value="P:dTTP biosynthetic process"/>
    <property type="evidence" value="ECO:0007669"/>
    <property type="project" value="UniProtKB-UniRule"/>
</dbReference>
<comment type="similarity">
    <text evidence="1 11">Belongs to the thymidylate kinase family.</text>
</comment>
<dbReference type="EMBL" id="AZGC01000026">
    <property type="protein sequence ID" value="KRL94959.1"/>
    <property type="molecule type" value="Genomic_DNA"/>
</dbReference>
<feature type="binding site" evidence="11">
    <location>
        <begin position="9"/>
        <end position="16"/>
    </location>
    <ligand>
        <name>ATP</name>
        <dbReference type="ChEBI" id="CHEBI:30616"/>
    </ligand>
</feature>
<dbReference type="PANTHER" id="PTHR10344">
    <property type="entry name" value="THYMIDYLATE KINASE"/>
    <property type="match status" value="1"/>
</dbReference>
<evidence type="ECO:0000313" key="13">
    <source>
        <dbReference type="EMBL" id="KRL94959.1"/>
    </source>
</evidence>
<comment type="catalytic activity">
    <reaction evidence="9 11">
        <text>dTMP + ATP = dTDP + ADP</text>
        <dbReference type="Rhea" id="RHEA:13517"/>
        <dbReference type="ChEBI" id="CHEBI:30616"/>
        <dbReference type="ChEBI" id="CHEBI:58369"/>
        <dbReference type="ChEBI" id="CHEBI:63528"/>
        <dbReference type="ChEBI" id="CHEBI:456216"/>
        <dbReference type="EC" id="2.7.4.9"/>
    </reaction>
</comment>
<dbReference type="GO" id="GO:0005829">
    <property type="term" value="C:cytosol"/>
    <property type="evidence" value="ECO:0007669"/>
    <property type="project" value="TreeGrafter"/>
</dbReference>
<keyword evidence="14" id="KW-1185">Reference proteome</keyword>
<dbReference type="CDD" id="cd01672">
    <property type="entry name" value="TMPK"/>
    <property type="match status" value="1"/>
</dbReference>
<evidence type="ECO:0000256" key="9">
    <source>
        <dbReference type="ARBA" id="ARBA00048743"/>
    </source>
</evidence>
<comment type="function">
    <text evidence="10 11">Phosphorylation of dTMP to form dTDP in both de novo and salvage pathways of dTTP synthesis.</text>
</comment>
<evidence type="ECO:0000256" key="7">
    <source>
        <dbReference type="ARBA" id="ARBA00022777"/>
    </source>
</evidence>
<evidence type="ECO:0000256" key="11">
    <source>
        <dbReference type="HAMAP-Rule" id="MF_00165"/>
    </source>
</evidence>
<dbReference type="GO" id="GO:0006233">
    <property type="term" value="P:dTDP biosynthetic process"/>
    <property type="evidence" value="ECO:0007669"/>
    <property type="project" value="InterPro"/>
</dbReference>
<sequence length="208" mass="22933">MGKFISFEGLDGSGKTSVMQAIQARLVERLGADKIVMTREPGGTPLGETIREVLLADAAKTMDPVTEALLFAASRRQHVVEKIQPALAKQQWVLSDRFLDSSLAYQGGGRQLGVETVQAINAVAVNDCLPDLTIFLDVPRTAGLERIQKHRQNQVNRLDQEQADFYERVRATFLTLAQENPARLVVVDATQPLAEVVAAVWQVIETRL</sequence>
<evidence type="ECO:0000256" key="8">
    <source>
        <dbReference type="ARBA" id="ARBA00022840"/>
    </source>
</evidence>
<keyword evidence="7 11" id="KW-0418">Kinase</keyword>
<keyword evidence="8 11" id="KW-0067">ATP-binding</keyword>
<evidence type="ECO:0000256" key="2">
    <source>
        <dbReference type="ARBA" id="ARBA00012980"/>
    </source>
</evidence>
<dbReference type="InterPro" id="IPR018094">
    <property type="entry name" value="Thymidylate_kinase"/>
</dbReference>
<name>A0A0R1UNZ4_9LACO</name>
<keyword evidence="5 11" id="KW-0545">Nucleotide biosynthesis</keyword>
<dbReference type="RefSeq" id="WP_056995494.1">
    <property type="nucleotide sequence ID" value="NZ_AZGC01000026.1"/>
</dbReference>
<organism evidence="13 14">
    <name type="scientific">Limosilactobacillus equigenerosi DSM 18793 = JCM 14505</name>
    <dbReference type="NCBI Taxonomy" id="1423742"/>
    <lineage>
        <taxon>Bacteria</taxon>
        <taxon>Bacillati</taxon>
        <taxon>Bacillota</taxon>
        <taxon>Bacilli</taxon>
        <taxon>Lactobacillales</taxon>
        <taxon>Lactobacillaceae</taxon>
        <taxon>Limosilactobacillus</taxon>
    </lineage>
</organism>
<evidence type="ECO:0000313" key="14">
    <source>
        <dbReference type="Proteomes" id="UP000051084"/>
    </source>
</evidence>
<keyword evidence="4 11" id="KW-0808">Transferase</keyword>
<dbReference type="InterPro" id="IPR018095">
    <property type="entry name" value="Thymidylate_kin_CS"/>
</dbReference>
<dbReference type="InterPro" id="IPR039430">
    <property type="entry name" value="Thymidylate_kin-like_dom"/>
</dbReference>
<evidence type="ECO:0000256" key="5">
    <source>
        <dbReference type="ARBA" id="ARBA00022727"/>
    </source>
</evidence>
<dbReference type="GO" id="GO:0006227">
    <property type="term" value="P:dUDP biosynthetic process"/>
    <property type="evidence" value="ECO:0007669"/>
    <property type="project" value="TreeGrafter"/>
</dbReference>
<evidence type="ECO:0000256" key="1">
    <source>
        <dbReference type="ARBA" id="ARBA00009776"/>
    </source>
</evidence>
<dbReference type="PANTHER" id="PTHR10344:SF4">
    <property type="entry name" value="UMP-CMP KINASE 2, MITOCHONDRIAL"/>
    <property type="match status" value="1"/>
</dbReference>
<evidence type="ECO:0000256" key="3">
    <source>
        <dbReference type="ARBA" id="ARBA00017144"/>
    </source>
</evidence>
<gene>
    <name evidence="11" type="primary">tmk</name>
    <name evidence="13" type="ORF">FC21_GL001003</name>
</gene>
<dbReference type="EC" id="2.7.4.9" evidence="2 11"/>
<dbReference type="PATRIC" id="fig|1423742.4.peg.1044"/>
<dbReference type="AlphaFoldDB" id="A0A0R1UNZ4"/>
<dbReference type="GO" id="GO:0005524">
    <property type="term" value="F:ATP binding"/>
    <property type="evidence" value="ECO:0007669"/>
    <property type="project" value="UniProtKB-UniRule"/>
</dbReference>
<accession>A0A0R1UNZ4</accession>
<evidence type="ECO:0000256" key="6">
    <source>
        <dbReference type="ARBA" id="ARBA00022741"/>
    </source>
</evidence>
<dbReference type="FunFam" id="3.40.50.300:FF:000225">
    <property type="entry name" value="Thymidylate kinase"/>
    <property type="match status" value="1"/>
</dbReference>
<dbReference type="HAMAP" id="MF_00165">
    <property type="entry name" value="Thymidylate_kinase"/>
    <property type="match status" value="1"/>
</dbReference>
<evidence type="ECO:0000256" key="4">
    <source>
        <dbReference type="ARBA" id="ARBA00022679"/>
    </source>
</evidence>